<evidence type="ECO:0000256" key="4">
    <source>
        <dbReference type="HAMAP-Rule" id="MF_00149"/>
    </source>
</evidence>
<dbReference type="EMBL" id="AP026803">
    <property type="protein sequence ID" value="BDR60796.1"/>
    <property type="molecule type" value="Genomic_DNA"/>
</dbReference>
<dbReference type="InterPro" id="IPR014721">
    <property type="entry name" value="Ribsml_uS5_D2-typ_fold_subgr"/>
</dbReference>
<dbReference type="InterPro" id="IPR038973">
    <property type="entry name" value="MutL/Mlh/Pms-like"/>
</dbReference>
<organism evidence="7 8">
    <name type="scientific">Lactobacillus xylocopicola</name>
    <dbReference type="NCBI Taxonomy" id="2976676"/>
    <lineage>
        <taxon>Bacteria</taxon>
        <taxon>Bacillati</taxon>
        <taxon>Bacillota</taxon>
        <taxon>Bacilli</taxon>
        <taxon>Lactobacillales</taxon>
        <taxon>Lactobacillaceae</taxon>
        <taxon>Lactobacillus</taxon>
    </lineage>
</organism>
<dbReference type="SUPFAM" id="SSF118116">
    <property type="entry name" value="DNA mismatch repair protein MutL"/>
    <property type="match status" value="1"/>
</dbReference>
<feature type="domain" description="DNA mismatch repair protein S5" evidence="6">
    <location>
        <begin position="208"/>
        <end position="326"/>
    </location>
</feature>
<dbReference type="SUPFAM" id="SSF54211">
    <property type="entry name" value="Ribosomal protein S5 domain 2-like"/>
    <property type="match status" value="1"/>
</dbReference>
<reference evidence="7 8" key="1">
    <citation type="journal article" date="2023" name="Microbiol. Spectr.">
        <title>Symbiosis of Carpenter Bees with Uncharacterized Lactic Acid Bacteria Showing NAD Auxotrophy.</title>
        <authorList>
            <person name="Kawasaki S."/>
            <person name="Ozawa K."/>
            <person name="Mori T."/>
            <person name="Yamamoto A."/>
            <person name="Ito M."/>
            <person name="Ohkuma M."/>
            <person name="Sakamoto M."/>
            <person name="Matsutani M."/>
        </authorList>
    </citation>
    <scope>NUCLEOTIDE SEQUENCE [LARGE SCALE GENOMIC DNA]</scope>
    <source>
        <strain evidence="7 8">Kim32-2</strain>
    </source>
</reference>
<dbReference type="InterPro" id="IPR014762">
    <property type="entry name" value="DNA_mismatch_repair_CS"/>
</dbReference>
<dbReference type="InterPro" id="IPR042121">
    <property type="entry name" value="MutL_C_regsub"/>
</dbReference>
<keyword evidence="3 4" id="KW-0234">DNA repair</keyword>
<keyword evidence="8" id="KW-1185">Reference proteome</keyword>
<feature type="domain" description="MutL C-terminal dimerisation" evidence="5">
    <location>
        <begin position="442"/>
        <end position="582"/>
    </location>
</feature>
<evidence type="ECO:0000256" key="1">
    <source>
        <dbReference type="ARBA" id="ARBA00006082"/>
    </source>
</evidence>
<dbReference type="InterPro" id="IPR002099">
    <property type="entry name" value="MutL/Mlh/PMS"/>
</dbReference>
<evidence type="ECO:0000256" key="2">
    <source>
        <dbReference type="ARBA" id="ARBA00022763"/>
    </source>
</evidence>
<dbReference type="InterPro" id="IPR020568">
    <property type="entry name" value="Ribosomal_Su5_D2-typ_SF"/>
</dbReference>
<dbReference type="NCBIfam" id="TIGR00585">
    <property type="entry name" value="mutl"/>
    <property type="match status" value="1"/>
</dbReference>
<gene>
    <name evidence="4 7" type="primary">mutL</name>
    <name evidence="7" type="ORF">KIM322_10570</name>
</gene>
<dbReference type="Gene3D" id="3.30.230.10">
    <property type="match status" value="1"/>
</dbReference>
<name>A0ABM8BHM8_9LACO</name>
<dbReference type="SMART" id="SM00853">
    <property type="entry name" value="MutL_C"/>
    <property type="match status" value="1"/>
</dbReference>
<comment type="similarity">
    <text evidence="1 4">Belongs to the DNA mismatch repair MutL/HexB family.</text>
</comment>
<dbReference type="SUPFAM" id="SSF55874">
    <property type="entry name" value="ATPase domain of HSP90 chaperone/DNA topoisomerase II/histidine kinase"/>
    <property type="match status" value="1"/>
</dbReference>
<dbReference type="Gene3D" id="3.30.1540.20">
    <property type="entry name" value="MutL, C-terminal domain, dimerisation subdomain"/>
    <property type="match status" value="1"/>
</dbReference>
<evidence type="ECO:0000256" key="3">
    <source>
        <dbReference type="ARBA" id="ARBA00023204"/>
    </source>
</evidence>
<evidence type="ECO:0000259" key="5">
    <source>
        <dbReference type="SMART" id="SM00853"/>
    </source>
</evidence>
<dbReference type="Pfam" id="PF13589">
    <property type="entry name" value="HATPase_c_3"/>
    <property type="match status" value="1"/>
</dbReference>
<sequence>MAKIHELSVNLTNQIAAGEVIERPASVVKELVENAIDAGSSRIRVDVIDAGLKQIIVQDNGSGIAGNQLELAFTRHATSKINTEHDLFNISTLGFRGEALASIAAVSQVEILTNTGNAAGTRAEFTAGTKTIQEDAAAVQGTQITVKDLFYNTPARLKYLRSPRTEMMKIVDIINRLALGYPQIALTLVNEGRTLLQTAGNGNLGQTVANVYGRNIASKMIPFSSSDSDFTVSGLISKPELTRSTRNFISLLLNGRYIRNFQLAAAILDGYGTNLAVKHYPIAVVQIETDPLLVDVNVHPTKREVRLSKETGLRRLITGAISDALLDKEVQGSALANLRATRATTLVDQLQFNLNKNVVETERAPVVDEVNESPATQIDSKSHQQYVDLNQPRDDDRYLITKTWQKNVARQEQLTPFPTAGGKTVISKGDERLGSSLPELSLVGQTRSYLVAASAGDLYLVDQVAARRLISFHQIKRELDGQQQINQQGLLTPLMLEFGNLEFIQIKEKLNEIKKIGLFLEDFGQNTFVLRSYPTWLSGELEKSVRAILDRFLNVDQNNLANLFKHIAADQAQRAVTGRKKLTTADCEDLLAHLRALTDPYHDANGQVVIVQLRQSELQKMFKKD</sequence>
<evidence type="ECO:0000313" key="8">
    <source>
        <dbReference type="Proteomes" id="UP001321741"/>
    </source>
</evidence>
<dbReference type="PANTHER" id="PTHR10073">
    <property type="entry name" value="DNA MISMATCH REPAIR PROTEIN MLH, PMS, MUTL"/>
    <property type="match status" value="1"/>
</dbReference>
<keyword evidence="2 4" id="KW-0227">DNA damage</keyword>
<evidence type="ECO:0000313" key="7">
    <source>
        <dbReference type="EMBL" id="BDR60796.1"/>
    </source>
</evidence>
<dbReference type="InterPro" id="IPR042120">
    <property type="entry name" value="MutL_C_dimsub"/>
</dbReference>
<dbReference type="InterPro" id="IPR037198">
    <property type="entry name" value="MutL_C_sf"/>
</dbReference>
<dbReference type="InterPro" id="IPR014790">
    <property type="entry name" value="MutL_C"/>
</dbReference>
<dbReference type="InterPro" id="IPR013507">
    <property type="entry name" value="DNA_mismatch_S5_2-like"/>
</dbReference>
<comment type="function">
    <text evidence="4">This protein is involved in the repair of mismatches in DNA. It is required for dam-dependent methyl-directed DNA mismatch repair. May act as a 'molecular matchmaker', a protein that promotes the formation of a stable complex between two or more DNA-binding proteins in an ATP-dependent manner without itself being part of a final effector complex.</text>
</comment>
<evidence type="ECO:0000259" key="6">
    <source>
        <dbReference type="SMART" id="SM01340"/>
    </source>
</evidence>
<dbReference type="InterPro" id="IPR020667">
    <property type="entry name" value="DNA_mismatch_repair_MutL"/>
</dbReference>
<dbReference type="CDD" id="cd00782">
    <property type="entry name" value="MutL_Trans"/>
    <property type="match status" value="1"/>
</dbReference>
<dbReference type="SMART" id="SM01340">
    <property type="entry name" value="DNA_mis_repair"/>
    <property type="match status" value="1"/>
</dbReference>
<dbReference type="HAMAP" id="MF_00149">
    <property type="entry name" value="DNA_mis_repair"/>
    <property type="match status" value="1"/>
</dbReference>
<accession>A0ABM8BHM8</accession>
<dbReference type="CDD" id="cd16926">
    <property type="entry name" value="HATPase_MutL-MLH-PMS-like"/>
    <property type="match status" value="1"/>
</dbReference>
<dbReference type="Proteomes" id="UP001321741">
    <property type="component" value="Chromosome"/>
</dbReference>
<dbReference type="Gene3D" id="3.30.1370.100">
    <property type="entry name" value="MutL, C-terminal domain, regulatory subdomain"/>
    <property type="match status" value="1"/>
</dbReference>
<dbReference type="PROSITE" id="PS00058">
    <property type="entry name" value="DNA_MISMATCH_REPAIR_1"/>
    <property type="match status" value="1"/>
</dbReference>
<dbReference type="Pfam" id="PF08676">
    <property type="entry name" value="MutL_C"/>
    <property type="match status" value="1"/>
</dbReference>
<protein>
    <recommendedName>
        <fullName evidence="4">DNA mismatch repair protein MutL</fullName>
    </recommendedName>
</protein>
<dbReference type="Gene3D" id="3.30.565.10">
    <property type="entry name" value="Histidine kinase-like ATPase, C-terminal domain"/>
    <property type="match status" value="1"/>
</dbReference>
<dbReference type="InterPro" id="IPR036890">
    <property type="entry name" value="HATPase_C_sf"/>
</dbReference>
<dbReference type="PANTHER" id="PTHR10073:SF12">
    <property type="entry name" value="DNA MISMATCH REPAIR PROTEIN MLH1"/>
    <property type="match status" value="1"/>
</dbReference>
<dbReference type="RefSeq" id="WP_317637043.1">
    <property type="nucleotide sequence ID" value="NZ_AP026803.1"/>
</dbReference>
<dbReference type="Pfam" id="PF01119">
    <property type="entry name" value="DNA_mis_repair"/>
    <property type="match status" value="1"/>
</dbReference>
<proteinExistence type="inferred from homology"/>